<keyword evidence="2" id="KW-1185">Reference proteome</keyword>
<reference evidence="1 2" key="1">
    <citation type="submission" date="2021-03" db="EMBL/GenBank/DDBJ databases">
        <authorList>
            <person name="Grouzdev D.S."/>
        </authorList>
    </citation>
    <scope>NUCLEOTIDE SEQUENCE [LARGE SCALE GENOMIC DNA]</scope>
    <source>
        <strain evidence="1 2">M50-1</strain>
    </source>
</reference>
<protein>
    <submittedName>
        <fullName evidence="1">UPF0175 family protein</fullName>
    </submittedName>
</protein>
<proteinExistence type="predicted"/>
<dbReference type="Proteomes" id="UP001193081">
    <property type="component" value="Unassembled WGS sequence"/>
</dbReference>
<comment type="caution">
    <text evidence="1">The sequence shown here is derived from an EMBL/GenBank/DDBJ whole genome shotgun (WGS) entry which is preliminary data.</text>
</comment>
<evidence type="ECO:0000313" key="2">
    <source>
        <dbReference type="Proteomes" id="UP001193081"/>
    </source>
</evidence>
<dbReference type="EMBL" id="SIJK02000108">
    <property type="protein sequence ID" value="MBP1468877.1"/>
    <property type="molecule type" value="Genomic_DNA"/>
</dbReference>
<organism evidence="1 2">
    <name type="scientific">Candidatus Chloroploca mongolica</name>
    <dbReference type="NCBI Taxonomy" id="2528176"/>
    <lineage>
        <taxon>Bacteria</taxon>
        <taxon>Bacillati</taxon>
        <taxon>Chloroflexota</taxon>
        <taxon>Chloroflexia</taxon>
        <taxon>Chloroflexales</taxon>
        <taxon>Chloroflexineae</taxon>
        <taxon>Oscillochloridaceae</taxon>
        <taxon>Candidatus Chloroploca</taxon>
    </lineage>
</organism>
<sequence length="97" mass="10579">MITPQELVNAQLYPSEAAVMEDALRQLLRLKPDLRVGVAIYRYTHEALSLAHAAALAGVSWPQMHEHLLARGIPIRLGVESLAEAEADVAALREACP</sequence>
<evidence type="ECO:0000313" key="1">
    <source>
        <dbReference type="EMBL" id="MBP1468877.1"/>
    </source>
</evidence>
<dbReference type="Pfam" id="PF03683">
    <property type="entry name" value="UPF0175"/>
    <property type="match status" value="1"/>
</dbReference>
<dbReference type="InterPro" id="IPR005368">
    <property type="entry name" value="UPF0175"/>
</dbReference>
<dbReference type="RefSeq" id="WP_135482077.1">
    <property type="nucleotide sequence ID" value="NZ_SIJK02000108.1"/>
</dbReference>
<gene>
    <name evidence="1" type="ORF">EYB53_024415</name>
</gene>
<name>A0ABS4DHF1_9CHLR</name>
<accession>A0ABS4DHF1</accession>